<dbReference type="SUPFAM" id="SSF50129">
    <property type="entry name" value="GroES-like"/>
    <property type="match status" value="1"/>
</dbReference>
<dbReference type="Gene3D" id="3.90.180.10">
    <property type="entry name" value="Medium-chain alcohol dehydrogenases, catalytic domain"/>
    <property type="match status" value="1"/>
</dbReference>
<dbReference type="CDD" id="cd05195">
    <property type="entry name" value="enoyl_red"/>
    <property type="match status" value="1"/>
</dbReference>
<dbReference type="InterPro" id="IPR020843">
    <property type="entry name" value="ER"/>
</dbReference>
<comment type="caution">
    <text evidence="6">The sequence shown here is derived from an EMBL/GenBank/DDBJ whole genome shotgun (WGS) entry which is preliminary data.</text>
</comment>
<dbReference type="SUPFAM" id="SSF47336">
    <property type="entry name" value="ACP-like"/>
    <property type="match status" value="1"/>
</dbReference>
<dbReference type="PROSITE" id="PS00012">
    <property type="entry name" value="PHOSPHOPANTETHEINE"/>
    <property type="match status" value="1"/>
</dbReference>
<evidence type="ECO:0000313" key="6">
    <source>
        <dbReference type="EMBL" id="EUA90386.1"/>
    </source>
</evidence>
<dbReference type="InterPro" id="IPR036291">
    <property type="entry name" value="NAD(P)-bd_dom_sf"/>
</dbReference>
<evidence type="ECO:0000259" key="5">
    <source>
        <dbReference type="PROSITE" id="PS50075"/>
    </source>
</evidence>
<keyword evidence="1" id="KW-0596">Phosphopantetheine</keyword>
<reference evidence="6 7" key="1">
    <citation type="submission" date="2014-01" db="EMBL/GenBank/DDBJ databases">
        <authorList>
            <person name="Dobos K."/>
            <person name="Lenaerts A."/>
            <person name="Ordway D."/>
            <person name="DeGroote M.A."/>
            <person name="Parker T."/>
            <person name="Sizemore C."/>
            <person name="Tallon L.J."/>
            <person name="Sadzewicz L.K."/>
            <person name="Sengamalay N."/>
            <person name="Fraser C.M."/>
            <person name="Hine E."/>
            <person name="Shefchek K.A."/>
            <person name="Das S.P."/>
            <person name="Tettelin H."/>
        </authorList>
    </citation>
    <scope>NUCLEOTIDE SEQUENCE [LARGE SCALE GENOMIC DNA]</scope>
    <source>
        <strain evidence="6 7">Harvey</strain>
    </source>
</reference>
<dbReference type="InterPro" id="IPR009081">
    <property type="entry name" value="PP-bd_ACP"/>
</dbReference>
<dbReference type="SUPFAM" id="SSF51735">
    <property type="entry name" value="NAD(P)-binding Rossmann-fold domains"/>
    <property type="match status" value="2"/>
</dbReference>
<sequence length="663" mass="69594">MTAIGDDVDSLEIGQRVIAFGPGTFGSHLGTIADLVVPIPDTLPDNEAATFGIAYLTAWHSLCEVGRLSPGERVLIHSATGGVGMAAVSIAKMIGARIYTTAGSDAKREMLSSLGVDYVGDSRTVDFADEILELTDGYGVDIVLNSLAGEAIQRGVQILAPGGRFIELGKKDVHANANLGLAALAKSASFSVVDLDLNLKLQPAKYRELLQEILEHVADGTLEVLPVTEFGLRDAADGFRLMASGKHTGKIVISIPDGGTVETIASPPPEPLVSPEGGYLIVGGMGGLGFVVARWLAEQGAGLIVLNGRSEPSDDVRAAIADLSSGGTRIEVVTGDIAEPGTAERLVQTVQNSGFRLAGVLHSAMVLDDEIVLNMSESAARRVFTPKVAGSWRLHEATADLDLDWWLTFSSVASLLGAPGQGSYAAANSFVDGLVAYRRSLGLPAVGINWGPWAEVGRAQFFADLGVSMITVEQGLAAMQLVLSADRARTGVFILDARQWFQSFPAAAGSSLFSKLQESTTPERRAGGAIRAELDALERAAAAELPARLAGAIAGEIRAVLRSTEPIDVDRPMESLGLDSLMALELRNRLEASLGTTLPAALVWAYPTITDLAGALCERLGYAQLADVEQTPDAEAALSDEEMELLSDLVAARELETATGSSE</sequence>
<dbReference type="SMART" id="SM00823">
    <property type="entry name" value="PKS_PP"/>
    <property type="match status" value="1"/>
</dbReference>
<dbReference type="InterPro" id="IPR013968">
    <property type="entry name" value="PKS_KR"/>
</dbReference>
<dbReference type="InterPro" id="IPR020806">
    <property type="entry name" value="PKS_PP-bd"/>
</dbReference>
<evidence type="ECO:0000313" key="7">
    <source>
        <dbReference type="Proteomes" id="UP000020681"/>
    </source>
</evidence>
<dbReference type="Pfam" id="PF00550">
    <property type="entry name" value="PP-binding"/>
    <property type="match status" value="1"/>
</dbReference>
<keyword evidence="2" id="KW-0597">Phosphoprotein</keyword>
<dbReference type="SMART" id="SM00822">
    <property type="entry name" value="PKS_KR"/>
    <property type="match status" value="1"/>
</dbReference>
<dbReference type="Pfam" id="PF00107">
    <property type="entry name" value="ADH_zinc_N"/>
    <property type="match status" value="1"/>
</dbReference>
<dbReference type="PROSITE" id="PS50075">
    <property type="entry name" value="CARRIER"/>
    <property type="match status" value="1"/>
</dbReference>
<dbReference type="PANTHER" id="PTHR43775">
    <property type="entry name" value="FATTY ACID SYNTHASE"/>
    <property type="match status" value="1"/>
</dbReference>
<dbReference type="InterPro" id="IPR036736">
    <property type="entry name" value="ACP-like_sf"/>
</dbReference>
<dbReference type="SMART" id="SM00829">
    <property type="entry name" value="PKS_ER"/>
    <property type="match status" value="1"/>
</dbReference>
<dbReference type="InterPro" id="IPR057326">
    <property type="entry name" value="KR_dom"/>
</dbReference>
<dbReference type="InterPro" id="IPR013149">
    <property type="entry name" value="ADH-like_C"/>
</dbReference>
<gene>
    <name evidence="6" type="ORF">I551_3190</name>
</gene>
<dbReference type="Proteomes" id="UP000020681">
    <property type="component" value="Unassembled WGS sequence"/>
</dbReference>
<evidence type="ECO:0000256" key="4">
    <source>
        <dbReference type="ARBA" id="ARBA00023268"/>
    </source>
</evidence>
<evidence type="ECO:0000256" key="2">
    <source>
        <dbReference type="ARBA" id="ARBA00022553"/>
    </source>
</evidence>
<protein>
    <submittedName>
        <fullName evidence="6">Zinc-binding dehydrogenase family protein</fullName>
    </submittedName>
</protein>
<dbReference type="Gene3D" id="1.10.1200.10">
    <property type="entry name" value="ACP-like"/>
    <property type="match status" value="1"/>
</dbReference>
<dbReference type="Pfam" id="PF08659">
    <property type="entry name" value="KR"/>
    <property type="match status" value="1"/>
</dbReference>
<dbReference type="Gene3D" id="3.40.50.720">
    <property type="entry name" value="NAD(P)-binding Rossmann-like Domain"/>
    <property type="match status" value="2"/>
</dbReference>
<keyword evidence="3" id="KW-0521">NADP</keyword>
<evidence type="ECO:0000256" key="3">
    <source>
        <dbReference type="ARBA" id="ARBA00022857"/>
    </source>
</evidence>
<dbReference type="EMBL" id="JAOL01000105">
    <property type="protein sequence ID" value="EUA90386.1"/>
    <property type="molecule type" value="Genomic_DNA"/>
</dbReference>
<evidence type="ECO:0000256" key="1">
    <source>
        <dbReference type="ARBA" id="ARBA00022450"/>
    </source>
</evidence>
<proteinExistence type="predicted"/>
<dbReference type="SMART" id="SM01294">
    <property type="entry name" value="PKS_PP_betabranch"/>
    <property type="match status" value="1"/>
</dbReference>
<name>A0ABP3AL82_MYCUL</name>
<dbReference type="InterPro" id="IPR006162">
    <property type="entry name" value="Ppantetheine_attach_site"/>
</dbReference>
<keyword evidence="7" id="KW-1185">Reference proteome</keyword>
<dbReference type="PANTHER" id="PTHR43775:SF37">
    <property type="entry name" value="SI:DKEY-61P9.11"/>
    <property type="match status" value="1"/>
</dbReference>
<organism evidence="6 7">
    <name type="scientific">Mycobacterium ulcerans str. Harvey</name>
    <dbReference type="NCBI Taxonomy" id="1299332"/>
    <lineage>
        <taxon>Bacteria</taxon>
        <taxon>Bacillati</taxon>
        <taxon>Actinomycetota</taxon>
        <taxon>Actinomycetes</taxon>
        <taxon>Mycobacteriales</taxon>
        <taxon>Mycobacteriaceae</taxon>
        <taxon>Mycobacterium</taxon>
        <taxon>Mycobacterium ulcerans group</taxon>
    </lineage>
</organism>
<feature type="domain" description="Carrier" evidence="5">
    <location>
        <begin position="544"/>
        <end position="620"/>
    </location>
</feature>
<keyword evidence="4" id="KW-0511">Multifunctional enzyme</keyword>
<dbReference type="InterPro" id="IPR050091">
    <property type="entry name" value="PKS_NRPS_Biosynth_Enz"/>
</dbReference>
<accession>A0ABP3AL82</accession>
<dbReference type="InterPro" id="IPR011032">
    <property type="entry name" value="GroES-like_sf"/>
</dbReference>